<dbReference type="EMBL" id="LBWE01000018">
    <property type="protein sequence ID" value="KKR00366.1"/>
    <property type="molecule type" value="Genomic_DNA"/>
</dbReference>
<dbReference type="Proteomes" id="UP000033998">
    <property type="component" value="Unassembled WGS sequence"/>
</dbReference>
<accession>A0A837HRH5</accession>
<dbReference type="AlphaFoldDB" id="A0A837HRH5"/>
<reference evidence="1 2" key="1">
    <citation type="journal article" date="2015" name="Nature">
        <title>rRNA introns, odd ribosomes, and small enigmatic genomes across a large radiation of phyla.</title>
        <authorList>
            <person name="Brown C.T."/>
            <person name="Hug L.A."/>
            <person name="Thomas B.C."/>
            <person name="Sharon I."/>
            <person name="Castelle C.J."/>
            <person name="Singh A."/>
            <person name="Wilkins M.J."/>
            <person name="Williams K.H."/>
            <person name="Banfield J.F."/>
        </authorList>
    </citation>
    <scope>NUCLEOTIDE SEQUENCE [LARGE SCALE GENOMIC DNA]</scope>
</reference>
<evidence type="ECO:0008006" key="3">
    <source>
        <dbReference type="Google" id="ProtNLM"/>
    </source>
</evidence>
<gene>
    <name evidence="1" type="ORF">UT27_C0018G0011</name>
</gene>
<evidence type="ECO:0000313" key="2">
    <source>
        <dbReference type="Proteomes" id="UP000033998"/>
    </source>
</evidence>
<proteinExistence type="predicted"/>
<organism evidence="1 2">
    <name type="scientific">Candidatus Nomurabacteria bacterium GW2011_GWD2_39_12</name>
    <dbReference type="NCBI Taxonomy" id="1618759"/>
    <lineage>
        <taxon>Bacteria</taxon>
        <taxon>Candidatus Nomuraibacteriota</taxon>
    </lineage>
</organism>
<comment type="caution">
    <text evidence="1">The sequence shown here is derived from an EMBL/GenBank/DDBJ whole genome shotgun (WGS) entry which is preliminary data.</text>
</comment>
<evidence type="ECO:0000313" key="1">
    <source>
        <dbReference type="EMBL" id="KKR00366.1"/>
    </source>
</evidence>
<name>A0A837HRH5_9BACT</name>
<sequence length="169" mass="19824">METEKESEYLKGLMGAVEDKLSITKKEIETVNFIFWLTCLCEKQIATTAMWVELSNWAKLGGMPKSDEFFEYVFEEISFMGKIKIMEKMTELYGSDVPQWKPFINFLKKLNDSRNKIAHFKFKELMWGNKKIEEEQTKVEIIDEFLKLGENLGEGVKKSTETAWHLSQK</sequence>
<protein>
    <recommendedName>
        <fullName evidence="3">RiboL-PSP-HEPN domain-containing protein</fullName>
    </recommendedName>
</protein>